<evidence type="ECO:0000256" key="7">
    <source>
        <dbReference type="ARBA" id="ARBA00022801"/>
    </source>
</evidence>
<dbReference type="PANTHER" id="PTHR11081:SF65">
    <property type="entry name" value="DNA DAMAGE-INDUCIBLE PROTEIN DIN7-RELATED"/>
    <property type="match status" value="1"/>
</dbReference>
<comment type="caution">
    <text evidence="18">The sequence shown here is derived from an EMBL/GenBank/DDBJ whole genome shotgun (WGS) entry which is preliminary data.</text>
</comment>
<dbReference type="GO" id="GO:0003677">
    <property type="term" value="F:DNA binding"/>
    <property type="evidence" value="ECO:0007669"/>
    <property type="project" value="UniProtKB-KW"/>
</dbReference>
<dbReference type="EMBL" id="JACAZH010000013">
    <property type="protein sequence ID" value="KAF7351375.1"/>
    <property type="molecule type" value="Genomic_DNA"/>
</dbReference>
<evidence type="ECO:0000259" key="17">
    <source>
        <dbReference type="SMART" id="SM00485"/>
    </source>
</evidence>
<evidence type="ECO:0000256" key="1">
    <source>
        <dbReference type="ARBA" id="ARBA00001946"/>
    </source>
</evidence>
<evidence type="ECO:0000256" key="2">
    <source>
        <dbReference type="ARBA" id="ARBA00004123"/>
    </source>
</evidence>
<evidence type="ECO:0000259" key="16">
    <source>
        <dbReference type="SMART" id="SM00484"/>
    </source>
</evidence>
<dbReference type="GO" id="GO:0005634">
    <property type="term" value="C:nucleus"/>
    <property type="evidence" value="ECO:0007669"/>
    <property type="project" value="UniProtKB-SubCell"/>
</dbReference>
<keyword evidence="7" id="KW-0378">Hydrolase</keyword>
<feature type="region of interest" description="Disordered" evidence="15">
    <location>
        <begin position="645"/>
        <end position="669"/>
    </location>
</feature>
<keyword evidence="6" id="KW-0227">DNA damage</keyword>
<feature type="region of interest" description="Disordered" evidence="15">
    <location>
        <begin position="421"/>
        <end position="484"/>
    </location>
</feature>
<dbReference type="InterPro" id="IPR006084">
    <property type="entry name" value="XPG/Rad2"/>
</dbReference>
<dbReference type="GO" id="GO:0035312">
    <property type="term" value="F:5'-3' DNA exonuclease activity"/>
    <property type="evidence" value="ECO:0007669"/>
    <property type="project" value="InterPro"/>
</dbReference>
<keyword evidence="12" id="KW-0234">DNA repair</keyword>
<dbReference type="InterPro" id="IPR019734">
    <property type="entry name" value="TPR_rpt"/>
</dbReference>
<gene>
    <name evidence="18" type="ORF">MSAN_01569000</name>
</gene>
<evidence type="ECO:0000256" key="14">
    <source>
        <dbReference type="PROSITE-ProRule" id="PRU00339"/>
    </source>
</evidence>
<comment type="similarity">
    <text evidence="3">Belongs to the XPG/RAD2 endonuclease family. EXO1 subfamily.</text>
</comment>
<dbReference type="Proteomes" id="UP000623467">
    <property type="component" value="Unassembled WGS sequence"/>
</dbReference>
<feature type="compositionally biased region" description="Acidic residues" evidence="15">
    <location>
        <begin position="506"/>
        <end position="518"/>
    </location>
</feature>
<evidence type="ECO:0000256" key="13">
    <source>
        <dbReference type="ARBA" id="ARBA00023242"/>
    </source>
</evidence>
<evidence type="ECO:0000256" key="10">
    <source>
        <dbReference type="ARBA" id="ARBA00022881"/>
    </source>
</evidence>
<name>A0A8H6XZU0_9AGAR</name>
<sequence length="815" mass="89018">MGISGLLPALKSISTQKHLSEFAGQTIAVDAYVWLHRGVFTCPTELATGKDTHKYVDYAMHRVRLLRHHRIEPYIVFDGGPLPAKKGTEVDRHAKRAEHLALGNALAAQGKTSQAREHYVKSIDVTPQMAFQFIKALRAESVSYVVAPYEADAQLAYLERIGLVDGVLTEDSDLLVFGCRTVLFKLDVVNSTVVCIDRADFASVAPADGISLNGWSDSEFRAMAILSGCDYLPSIPGIGLKTACTLLRKWKTVEQVLRAVAMEGKKSIPRKYLQNFRLAEKCFLHQRAYDPLQQKLVHLSEPDADWDQESDAYVGGDLEPTVAKMLGEGDLDPVTLLPMIDINPRYVPRVLKPLPFVVNGVKDQAKDKGKGKASILNFFGPANPKVSPRAKAVSSVKPKMVVGKASGKRSLAEEMDRDIEAKRKKHQNTPPATQSRFFAARDTGASTSRVVDISRAESSLEDSKENIPLVNTDEDDDLPEADLDADLDWDSLSLVALPEREPQIIDFEEPNDGVEQEDGYISPTPSQSGDAGDLSSPRRPDATPPPRKRVKLEPNAISDQEFEVDAVSSPPEEARGHPMRLPALPLCRRRSDSPAEAILVADSPGPTGAILVADSPDPPRTGLVGPDLRDAFGDELSSEIDCFEDDAAVASGSTPTPSPSPLTPQDDVSGDLAQAFVDPEELAVQANMARNEAVAAGWRERWVLPSTKGKGRATPMLQRRETNVTPAGRHFPIQGHVRSHPYGNDTPSSGPTRHVEGGKTKRLQSRRSLTFLDSVRPKSTATKGRASDVMIRDTEDDDDAVSRAQARLAQYRCPR</sequence>
<keyword evidence="19" id="KW-1185">Reference proteome</keyword>
<dbReference type="InterPro" id="IPR008918">
    <property type="entry name" value="HhH2"/>
</dbReference>
<evidence type="ECO:0000313" key="19">
    <source>
        <dbReference type="Proteomes" id="UP000623467"/>
    </source>
</evidence>
<dbReference type="AlphaFoldDB" id="A0A8H6XZU0"/>
<feature type="repeat" description="TPR" evidence="14">
    <location>
        <begin position="96"/>
        <end position="129"/>
    </location>
</feature>
<dbReference type="InterPro" id="IPR006086">
    <property type="entry name" value="XPG-I_dom"/>
</dbReference>
<dbReference type="InterPro" id="IPR036279">
    <property type="entry name" value="5-3_exonuclease_C_sf"/>
</dbReference>
<dbReference type="Gene3D" id="1.10.150.20">
    <property type="entry name" value="5' to 3' exonuclease, C-terminal subdomain"/>
    <property type="match status" value="1"/>
</dbReference>
<keyword evidence="9" id="KW-0460">Magnesium</keyword>
<comment type="subcellular location">
    <subcellularLocation>
        <location evidence="2">Nucleus</location>
    </subcellularLocation>
</comment>
<evidence type="ECO:0000256" key="3">
    <source>
        <dbReference type="ARBA" id="ARBA00010563"/>
    </source>
</evidence>
<dbReference type="CDD" id="cd09908">
    <property type="entry name" value="H3TH_EXO1"/>
    <property type="match status" value="1"/>
</dbReference>
<dbReference type="SUPFAM" id="SSF88723">
    <property type="entry name" value="PIN domain-like"/>
    <property type="match status" value="1"/>
</dbReference>
<dbReference type="Pfam" id="PF00752">
    <property type="entry name" value="XPG_N"/>
    <property type="match status" value="1"/>
</dbReference>
<dbReference type="SUPFAM" id="SSF47807">
    <property type="entry name" value="5' to 3' exonuclease, C-terminal subdomain"/>
    <property type="match status" value="1"/>
</dbReference>
<dbReference type="PANTHER" id="PTHR11081">
    <property type="entry name" value="FLAP ENDONUCLEASE FAMILY MEMBER"/>
    <property type="match status" value="1"/>
</dbReference>
<dbReference type="PRINTS" id="PR00853">
    <property type="entry name" value="XPGRADSUPER"/>
</dbReference>
<keyword evidence="11" id="KW-0238">DNA-binding</keyword>
<evidence type="ECO:0000256" key="9">
    <source>
        <dbReference type="ARBA" id="ARBA00022842"/>
    </source>
</evidence>
<dbReference type="Gene3D" id="3.40.50.1010">
    <property type="entry name" value="5'-nuclease"/>
    <property type="match status" value="1"/>
</dbReference>
<dbReference type="SMART" id="SM00484">
    <property type="entry name" value="XPGI"/>
    <property type="match status" value="1"/>
</dbReference>
<proteinExistence type="inferred from homology"/>
<dbReference type="GO" id="GO:0046872">
    <property type="term" value="F:metal ion binding"/>
    <property type="evidence" value="ECO:0007669"/>
    <property type="project" value="UniProtKB-KW"/>
</dbReference>
<dbReference type="PROSITE" id="PS50005">
    <property type="entry name" value="TPR"/>
    <property type="match status" value="1"/>
</dbReference>
<evidence type="ECO:0000256" key="15">
    <source>
        <dbReference type="SAM" id="MobiDB-lite"/>
    </source>
</evidence>
<feature type="region of interest" description="Disordered" evidence="15">
    <location>
        <begin position="498"/>
        <end position="583"/>
    </location>
</feature>
<dbReference type="GO" id="GO:0017108">
    <property type="term" value="F:5'-flap endonuclease activity"/>
    <property type="evidence" value="ECO:0007669"/>
    <property type="project" value="TreeGrafter"/>
</dbReference>
<dbReference type="InterPro" id="IPR006085">
    <property type="entry name" value="XPG_DNA_repair_N"/>
</dbReference>
<dbReference type="FunFam" id="3.40.50.1010:FF:000002">
    <property type="entry name" value="Exonuclease 1, putative"/>
    <property type="match status" value="1"/>
</dbReference>
<feature type="domain" description="XPG-I" evidence="16">
    <location>
        <begin position="138"/>
        <end position="210"/>
    </location>
</feature>
<evidence type="ECO:0000256" key="6">
    <source>
        <dbReference type="ARBA" id="ARBA00022763"/>
    </source>
</evidence>
<dbReference type="GO" id="GO:0006281">
    <property type="term" value="P:DNA repair"/>
    <property type="evidence" value="ECO:0007669"/>
    <property type="project" value="UniProtKB-KW"/>
</dbReference>
<dbReference type="InterPro" id="IPR044752">
    <property type="entry name" value="PIN-like_EXO1"/>
</dbReference>
<evidence type="ECO:0000256" key="8">
    <source>
        <dbReference type="ARBA" id="ARBA00022839"/>
    </source>
</evidence>
<evidence type="ECO:0000256" key="12">
    <source>
        <dbReference type="ARBA" id="ARBA00023204"/>
    </source>
</evidence>
<keyword evidence="5" id="KW-0479">Metal-binding</keyword>
<evidence type="ECO:0000256" key="4">
    <source>
        <dbReference type="ARBA" id="ARBA00022722"/>
    </source>
</evidence>
<keyword evidence="14" id="KW-0802">TPR repeat</keyword>
<keyword evidence="8" id="KW-0269">Exonuclease</keyword>
<dbReference type="CDD" id="cd09857">
    <property type="entry name" value="PIN_EXO1"/>
    <property type="match status" value="1"/>
</dbReference>
<feature type="domain" description="XPG N-terminal" evidence="17">
    <location>
        <begin position="1"/>
        <end position="99"/>
    </location>
</feature>
<evidence type="ECO:0000256" key="5">
    <source>
        <dbReference type="ARBA" id="ARBA00022723"/>
    </source>
</evidence>
<keyword evidence="13" id="KW-0539">Nucleus</keyword>
<dbReference type="OrthoDB" id="26491at2759"/>
<organism evidence="18 19">
    <name type="scientific">Mycena sanguinolenta</name>
    <dbReference type="NCBI Taxonomy" id="230812"/>
    <lineage>
        <taxon>Eukaryota</taxon>
        <taxon>Fungi</taxon>
        <taxon>Dikarya</taxon>
        <taxon>Basidiomycota</taxon>
        <taxon>Agaricomycotina</taxon>
        <taxon>Agaricomycetes</taxon>
        <taxon>Agaricomycetidae</taxon>
        <taxon>Agaricales</taxon>
        <taxon>Marasmiineae</taxon>
        <taxon>Mycenaceae</taxon>
        <taxon>Mycena</taxon>
    </lineage>
</organism>
<dbReference type="SMART" id="SM00279">
    <property type="entry name" value="HhH2"/>
    <property type="match status" value="1"/>
</dbReference>
<accession>A0A8H6XZU0</accession>
<comment type="cofactor">
    <cofactor evidence="1">
        <name>Mg(2+)</name>
        <dbReference type="ChEBI" id="CHEBI:18420"/>
    </cofactor>
</comment>
<feature type="region of interest" description="Disordered" evidence="15">
    <location>
        <begin position="727"/>
        <end position="799"/>
    </location>
</feature>
<feature type="compositionally biased region" description="Acidic residues" evidence="15">
    <location>
        <begin position="472"/>
        <end position="484"/>
    </location>
</feature>
<keyword evidence="4" id="KW-0540">Nuclease</keyword>
<evidence type="ECO:0000313" key="18">
    <source>
        <dbReference type="EMBL" id="KAF7351375.1"/>
    </source>
</evidence>
<dbReference type="InterPro" id="IPR029060">
    <property type="entry name" value="PIN-like_dom_sf"/>
</dbReference>
<dbReference type="InterPro" id="IPR037315">
    <property type="entry name" value="EXO1_H3TH"/>
</dbReference>
<dbReference type="InterPro" id="IPR019974">
    <property type="entry name" value="XPG_CS"/>
</dbReference>
<dbReference type="FunFam" id="1.10.150.20:FF:000011">
    <property type="entry name" value="exonuclease 1"/>
    <property type="match status" value="1"/>
</dbReference>
<dbReference type="Pfam" id="PF00867">
    <property type="entry name" value="XPG_I"/>
    <property type="match status" value="1"/>
</dbReference>
<keyword evidence="10" id="KW-0267">Excision nuclease</keyword>
<protein>
    <submittedName>
        <fullName evidence="18">Exodeoxyribonuclease 1</fullName>
    </submittedName>
</protein>
<reference evidence="18" key="1">
    <citation type="submission" date="2020-05" db="EMBL/GenBank/DDBJ databases">
        <title>Mycena genomes resolve the evolution of fungal bioluminescence.</title>
        <authorList>
            <person name="Tsai I.J."/>
        </authorList>
    </citation>
    <scope>NUCLEOTIDE SEQUENCE</scope>
    <source>
        <strain evidence="18">160909Yilan</strain>
    </source>
</reference>
<evidence type="ECO:0000256" key="11">
    <source>
        <dbReference type="ARBA" id="ARBA00023125"/>
    </source>
</evidence>
<dbReference type="SMART" id="SM00485">
    <property type="entry name" value="XPGN"/>
    <property type="match status" value="1"/>
</dbReference>
<dbReference type="PROSITE" id="PS00841">
    <property type="entry name" value="XPG_1"/>
    <property type="match status" value="1"/>
</dbReference>